<comment type="similarity">
    <text evidence="1 4">Belongs to the carbohydrate kinase PfkB family.</text>
</comment>
<feature type="domain" description="Carbohydrate kinase PfkB" evidence="5">
    <location>
        <begin position="6"/>
        <end position="293"/>
    </location>
</feature>
<dbReference type="InterPro" id="IPR002139">
    <property type="entry name" value="Ribo/fructo_kinase"/>
</dbReference>
<dbReference type="CDD" id="cd01942">
    <property type="entry name" value="ribokinase_group_A"/>
    <property type="match status" value="1"/>
</dbReference>
<sequence>MKNVDLLVLGHTAFDYIMQVREFSKINTSAIIDNMETLHGGAAGNVAVVASKMGLDVGLISCVGNDFEDSDYKKELLNENIDISDMILSQEHKTPTAFCLTNPDDEQMFYFYWGAAKKYHESPVPKEAIDKAKAVHLATGDPEYNIKAGKYAYSQNKLVSFDPGQDLHLYSTNDLKEVVANCNILFGNEHEIEHICDLLEKNIDELMKNGPNMIIQTLGEKGSLIYVKGEDPLKIEAVPTKSFDPTGAGDSYKAAFLSLYLRDNNLKTCGRFASTVSSYIVETQGTQTNIPTREQALIKMNDTWPNEK</sequence>
<organism evidence="6 7">
    <name type="scientific">Methanosphaera stadtmanae</name>
    <dbReference type="NCBI Taxonomy" id="2317"/>
    <lineage>
        <taxon>Archaea</taxon>
        <taxon>Methanobacteriati</taxon>
        <taxon>Methanobacteriota</taxon>
        <taxon>Methanomada group</taxon>
        <taxon>Methanobacteria</taxon>
        <taxon>Methanobacteriales</taxon>
        <taxon>Methanobacteriaceae</taxon>
        <taxon>Methanosphaera</taxon>
    </lineage>
</organism>
<dbReference type="InterPro" id="IPR002173">
    <property type="entry name" value="Carboh/pur_kinase_PfkB_CS"/>
</dbReference>
<dbReference type="PANTHER" id="PTHR10584">
    <property type="entry name" value="SUGAR KINASE"/>
    <property type="match status" value="1"/>
</dbReference>
<dbReference type="InterPro" id="IPR011611">
    <property type="entry name" value="PfkB_dom"/>
</dbReference>
<dbReference type="PRINTS" id="PR00990">
    <property type="entry name" value="RIBOKINASE"/>
</dbReference>
<evidence type="ECO:0000256" key="2">
    <source>
        <dbReference type="ARBA" id="ARBA00022679"/>
    </source>
</evidence>
<dbReference type="InterPro" id="IPR029056">
    <property type="entry name" value="Ribokinase-like"/>
</dbReference>
<reference evidence="6 7" key="1">
    <citation type="submission" date="2017-05" db="EMBL/GenBank/DDBJ databases">
        <title>Host range expansion of the Methanosphaera genus to humans and monogastric animals involves recent and extensive reduction in genome content.</title>
        <authorList>
            <person name="Hoedt E.C."/>
            <person name="Volmer J.G."/>
            <person name="Parks D.H."/>
            <person name="Rosewarne C.P."/>
            <person name="Denman S.E."/>
            <person name="Mcsweeney C.S."/>
            <person name="O Cuiv P."/>
            <person name="Hugenholtz P."/>
            <person name="Tyson G.W."/>
            <person name="Morrison M."/>
        </authorList>
    </citation>
    <scope>NUCLEOTIDE SEQUENCE [LARGE SCALE GENOMIC DNA]</scope>
    <source>
        <strain evidence="6 7">PA5</strain>
    </source>
</reference>
<dbReference type="Gene3D" id="3.40.1190.20">
    <property type="match status" value="1"/>
</dbReference>
<protein>
    <submittedName>
        <fullName evidence="6">Sugar kinase</fullName>
    </submittedName>
</protein>
<accession>A0A328Q252</accession>
<comment type="caution">
    <text evidence="6">The sequence shown here is derived from an EMBL/GenBank/DDBJ whole genome shotgun (WGS) entry which is preliminary data.</text>
</comment>
<dbReference type="AlphaFoldDB" id="A0A328Q252"/>
<gene>
    <name evidence="6" type="ORF">CA615_01290</name>
</gene>
<dbReference type="SUPFAM" id="SSF53613">
    <property type="entry name" value="Ribokinase-like"/>
    <property type="match status" value="1"/>
</dbReference>
<evidence type="ECO:0000313" key="7">
    <source>
        <dbReference type="Proteomes" id="UP000248557"/>
    </source>
</evidence>
<dbReference type="PROSITE" id="PS00584">
    <property type="entry name" value="PFKB_KINASES_2"/>
    <property type="match status" value="1"/>
</dbReference>
<keyword evidence="2 4" id="KW-0808">Transferase</keyword>
<dbReference type="Proteomes" id="UP000248557">
    <property type="component" value="Unassembled WGS sequence"/>
</dbReference>
<evidence type="ECO:0000256" key="1">
    <source>
        <dbReference type="ARBA" id="ARBA00010688"/>
    </source>
</evidence>
<proteinExistence type="inferred from homology"/>
<evidence type="ECO:0000256" key="4">
    <source>
        <dbReference type="RuleBase" id="RU003704"/>
    </source>
</evidence>
<evidence type="ECO:0000313" key="6">
    <source>
        <dbReference type="EMBL" id="RAP03623.1"/>
    </source>
</evidence>
<dbReference type="Pfam" id="PF00294">
    <property type="entry name" value="PfkB"/>
    <property type="match status" value="1"/>
</dbReference>
<dbReference type="GO" id="GO:0016301">
    <property type="term" value="F:kinase activity"/>
    <property type="evidence" value="ECO:0007669"/>
    <property type="project" value="UniProtKB-KW"/>
</dbReference>
<name>A0A328Q252_9EURY</name>
<evidence type="ECO:0000256" key="3">
    <source>
        <dbReference type="ARBA" id="ARBA00022777"/>
    </source>
</evidence>
<dbReference type="PANTHER" id="PTHR10584:SF166">
    <property type="entry name" value="RIBOKINASE"/>
    <property type="match status" value="1"/>
</dbReference>
<dbReference type="EMBL" id="NGJK01000015">
    <property type="protein sequence ID" value="RAP03623.1"/>
    <property type="molecule type" value="Genomic_DNA"/>
</dbReference>
<evidence type="ECO:0000259" key="5">
    <source>
        <dbReference type="Pfam" id="PF00294"/>
    </source>
</evidence>
<dbReference type="GO" id="GO:0006796">
    <property type="term" value="P:phosphate-containing compound metabolic process"/>
    <property type="evidence" value="ECO:0007669"/>
    <property type="project" value="UniProtKB-ARBA"/>
</dbReference>
<keyword evidence="3 4" id="KW-0418">Kinase</keyword>
<dbReference type="RefSeq" id="WP_112149323.1">
    <property type="nucleotide sequence ID" value="NZ_CATZXA010000031.1"/>
</dbReference>